<dbReference type="InterPro" id="IPR014001">
    <property type="entry name" value="Helicase_ATP-bd"/>
</dbReference>
<proteinExistence type="predicted"/>
<dbReference type="Pfam" id="PF00271">
    <property type="entry name" value="Helicase_C"/>
    <property type="match status" value="1"/>
</dbReference>
<dbReference type="PANTHER" id="PTHR47964:SF1">
    <property type="entry name" value="ATP-DEPENDENT DNA HELICASE HOMOLOG RECG, CHLOROPLASTIC"/>
    <property type="match status" value="1"/>
</dbReference>
<dbReference type="Pfam" id="PF19833">
    <property type="entry name" value="RecG_dom3_C"/>
    <property type="match status" value="1"/>
</dbReference>
<reference evidence="12" key="1">
    <citation type="submission" date="2017-09" db="EMBL/GenBank/DDBJ databases">
        <title>Depth-based differentiation of microbial function through sediment-hosted aquifers and enrichment of novel symbionts in the deep terrestrial subsurface.</title>
        <authorList>
            <person name="Probst A.J."/>
            <person name="Ladd B."/>
            <person name="Jarett J.K."/>
            <person name="Geller-Mcgrath D.E."/>
            <person name="Sieber C.M.K."/>
            <person name="Emerson J.B."/>
            <person name="Anantharaman K."/>
            <person name="Thomas B.C."/>
            <person name="Malmstrom R."/>
            <person name="Stieglmeier M."/>
            <person name="Klingl A."/>
            <person name="Woyke T."/>
            <person name="Ryan C.M."/>
            <person name="Banfield J.F."/>
        </authorList>
    </citation>
    <scope>NUCLEOTIDE SEQUENCE [LARGE SCALE GENOMIC DNA]</scope>
</reference>
<keyword evidence="2" id="KW-0227">DNA damage</keyword>
<dbReference type="EMBL" id="PEUM01000001">
    <property type="protein sequence ID" value="PIV25742.1"/>
    <property type="molecule type" value="Genomic_DNA"/>
</dbReference>
<evidence type="ECO:0000259" key="10">
    <source>
        <dbReference type="PROSITE" id="PS51194"/>
    </source>
</evidence>
<dbReference type="InterPro" id="IPR027417">
    <property type="entry name" value="P-loop_NTPase"/>
</dbReference>
<sequence>MLDINSKIETIYGVGEKAQKELAKISLATVLDILYYFPWRYDDWTDIKPIRSIRINEEAVVFVTIKKIFIQRTMRKRMIIIKAKISDESGEIEAIWFNQPFLERVLTVGSKWYLVGKGAFFNQKKIFSVKAQEKTAQIVPIYHSSGFLKSNFFRRIIKICLGANNQISEYLPDFVMQKFRLIELQSAINFIHQPASNPILQKAKRRLAFDELFIISLSLLLLRQKRNRKKALVAKAPVDKLKIFTENLPFKLTNDQRRSAWQIILDMEKSRPMNRLLQGDVGSGKTIVALLASISVLENSFQVAWLAPTEALARQHFDTINKFTGNKLAIGLLTSSIAKYKDKKISKVELIKNIAQEKVKIIIATHALLANKVIIPKLNLLIVDEQHRFGVKQRSQLIGAKKSSPHFLSMTATPIPRTLSLALYGDLDISIIREKPLGRKKIITELVGENLRSQKYNFIEKQITSGRQAFIICPLIEEPEPSKSLFDLDKKSVVAEYKKIKKKVFSQKKVAMLHGKMKPKEKQKVMQEFKNGKIDILVSTAVVEVGIDIANATIMMVEGADKFGLAQLHQFRGRVGRSDRQSYCFLFSSSANEKTHQRLMAMEQLDDGFKLAEIDLKMRGPGIFSGIKQSGFGNLKMASIFDTMLLTEAKQGAELTLSRGLKNFPILDEKVTEFTQHEHLE</sequence>
<evidence type="ECO:0000256" key="3">
    <source>
        <dbReference type="ARBA" id="ARBA00022801"/>
    </source>
</evidence>
<dbReference type="NCBIfam" id="NF008165">
    <property type="entry name" value="PRK10917.1-3"/>
    <property type="match status" value="1"/>
</dbReference>
<dbReference type="InterPro" id="IPR012340">
    <property type="entry name" value="NA-bd_OB-fold"/>
</dbReference>
<dbReference type="PANTHER" id="PTHR47964">
    <property type="entry name" value="ATP-DEPENDENT DNA HELICASE HOMOLOG RECG, CHLOROPLASTIC"/>
    <property type="match status" value="1"/>
</dbReference>
<accession>A0A2M7CJC5</accession>
<keyword evidence="1" id="KW-0547">Nucleotide-binding</keyword>
<evidence type="ECO:0000259" key="9">
    <source>
        <dbReference type="PROSITE" id="PS51192"/>
    </source>
</evidence>
<dbReference type="InterPro" id="IPR001650">
    <property type="entry name" value="Helicase_C-like"/>
</dbReference>
<name>A0A2M7CJC5_9BACT</name>
<feature type="domain" description="Helicase C-terminal" evidence="10">
    <location>
        <begin position="465"/>
        <end position="622"/>
    </location>
</feature>
<dbReference type="GO" id="GO:0003677">
    <property type="term" value="F:DNA binding"/>
    <property type="evidence" value="ECO:0007669"/>
    <property type="project" value="UniProtKB-KW"/>
</dbReference>
<evidence type="ECO:0000313" key="11">
    <source>
        <dbReference type="EMBL" id="PIV25742.1"/>
    </source>
</evidence>
<keyword evidence="6" id="KW-0238">DNA-binding</keyword>
<evidence type="ECO:0000256" key="5">
    <source>
        <dbReference type="ARBA" id="ARBA00022840"/>
    </source>
</evidence>
<dbReference type="GO" id="GO:0016787">
    <property type="term" value="F:hydrolase activity"/>
    <property type="evidence" value="ECO:0007669"/>
    <property type="project" value="UniProtKB-KW"/>
</dbReference>
<evidence type="ECO:0000313" key="12">
    <source>
        <dbReference type="Proteomes" id="UP000229966"/>
    </source>
</evidence>
<dbReference type="PROSITE" id="PS51192">
    <property type="entry name" value="HELICASE_ATP_BIND_1"/>
    <property type="match status" value="1"/>
</dbReference>
<evidence type="ECO:0000256" key="7">
    <source>
        <dbReference type="ARBA" id="ARBA00023204"/>
    </source>
</evidence>
<dbReference type="Pfam" id="PF00270">
    <property type="entry name" value="DEAD"/>
    <property type="match status" value="1"/>
</dbReference>
<dbReference type="Proteomes" id="UP000229966">
    <property type="component" value="Unassembled WGS sequence"/>
</dbReference>
<evidence type="ECO:0000256" key="2">
    <source>
        <dbReference type="ARBA" id="ARBA00022763"/>
    </source>
</evidence>
<dbReference type="PROSITE" id="PS51194">
    <property type="entry name" value="HELICASE_CTER"/>
    <property type="match status" value="1"/>
</dbReference>
<comment type="caution">
    <text evidence="11">The sequence shown here is derived from an EMBL/GenBank/DDBJ whole genome shotgun (WGS) entry which is preliminary data.</text>
</comment>
<protein>
    <recommendedName>
        <fullName evidence="8">Probable DNA 3'-5' helicase RecG</fullName>
    </recommendedName>
</protein>
<dbReference type="SMART" id="SM00487">
    <property type="entry name" value="DEXDc"/>
    <property type="match status" value="1"/>
</dbReference>
<gene>
    <name evidence="11" type="ORF">COS38_00040</name>
</gene>
<evidence type="ECO:0000256" key="4">
    <source>
        <dbReference type="ARBA" id="ARBA00022806"/>
    </source>
</evidence>
<dbReference type="GO" id="GO:0006281">
    <property type="term" value="P:DNA repair"/>
    <property type="evidence" value="ECO:0007669"/>
    <property type="project" value="UniProtKB-KW"/>
</dbReference>
<dbReference type="SUPFAM" id="SSF50249">
    <property type="entry name" value="Nucleic acid-binding proteins"/>
    <property type="match status" value="1"/>
</dbReference>
<keyword evidence="5" id="KW-0067">ATP-binding</keyword>
<dbReference type="Gene3D" id="3.40.50.300">
    <property type="entry name" value="P-loop containing nucleotide triphosphate hydrolases"/>
    <property type="match status" value="2"/>
</dbReference>
<dbReference type="GO" id="GO:0005524">
    <property type="term" value="F:ATP binding"/>
    <property type="evidence" value="ECO:0007669"/>
    <property type="project" value="UniProtKB-KW"/>
</dbReference>
<feature type="domain" description="Helicase ATP-binding" evidence="9">
    <location>
        <begin position="266"/>
        <end position="432"/>
    </location>
</feature>
<dbReference type="SUPFAM" id="SSF52540">
    <property type="entry name" value="P-loop containing nucleoside triphosphate hydrolases"/>
    <property type="match status" value="2"/>
</dbReference>
<evidence type="ECO:0000256" key="1">
    <source>
        <dbReference type="ARBA" id="ARBA00022741"/>
    </source>
</evidence>
<keyword evidence="4 11" id="KW-0347">Helicase</keyword>
<dbReference type="InterPro" id="IPR011545">
    <property type="entry name" value="DEAD/DEAH_box_helicase_dom"/>
</dbReference>
<dbReference type="SMART" id="SM00490">
    <property type="entry name" value="HELICc"/>
    <property type="match status" value="1"/>
</dbReference>
<keyword evidence="3" id="KW-0378">Hydrolase</keyword>
<dbReference type="AlphaFoldDB" id="A0A2M7CJC5"/>
<organism evidence="11 12">
    <name type="scientific">Candidatus Berkelbacteria bacterium CG03_land_8_20_14_0_80_40_36</name>
    <dbReference type="NCBI Taxonomy" id="1974509"/>
    <lineage>
        <taxon>Bacteria</taxon>
        <taxon>Candidatus Berkelbacteria</taxon>
    </lineage>
</organism>
<dbReference type="InterPro" id="IPR047112">
    <property type="entry name" value="RecG/Mfd"/>
</dbReference>
<dbReference type="InterPro" id="IPR033454">
    <property type="entry name" value="RecG_wedge"/>
</dbReference>
<dbReference type="NCBIfam" id="NF008168">
    <property type="entry name" value="PRK10917.2-2"/>
    <property type="match status" value="1"/>
</dbReference>
<evidence type="ECO:0000256" key="6">
    <source>
        <dbReference type="ARBA" id="ARBA00023125"/>
    </source>
</evidence>
<dbReference type="InterPro" id="IPR045562">
    <property type="entry name" value="RecG_dom3_C"/>
</dbReference>
<dbReference type="Pfam" id="PF17191">
    <property type="entry name" value="RecG_wedge"/>
    <property type="match status" value="1"/>
</dbReference>
<keyword evidence="7" id="KW-0234">DNA repair</keyword>
<evidence type="ECO:0000256" key="8">
    <source>
        <dbReference type="ARBA" id="ARBA00049819"/>
    </source>
</evidence>
<dbReference type="GO" id="GO:0003678">
    <property type="term" value="F:DNA helicase activity"/>
    <property type="evidence" value="ECO:0007669"/>
    <property type="project" value="TreeGrafter"/>
</dbReference>
<dbReference type="Gene3D" id="2.40.50.140">
    <property type="entry name" value="Nucleic acid-binding proteins"/>
    <property type="match status" value="1"/>
</dbReference>